<protein>
    <submittedName>
        <fullName evidence="2">Uncharacterized protein</fullName>
    </submittedName>
</protein>
<name>A0A075GR53_9ARCH</name>
<sequence length="127" mass="14033">MKEIQVPKHLRQFMLEGAMETKLGDKKGARKQYRYGNLHIREYDNKFTVHLDKVDPRKNPLGHLLIDAPEVLIGLAGAVIGGLAIGAYIYKTKKDSPLKRPQSIISGLAASLAAGYTSYVISKKLKG</sequence>
<feature type="transmembrane region" description="Helical" evidence="1">
    <location>
        <begin position="71"/>
        <end position="90"/>
    </location>
</feature>
<organism evidence="2">
    <name type="scientific">uncultured marine thaumarchaeote KM3_175_G11</name>
    <dbReference type="NCBI Taxonomy" id="1456056"/>
    <lineage>
        <taxon>Archaea</taxon>
        <taxon>Nitrososphaerota</taxon>
        <taxon>environmental samples</taxon>
    </lineage>
</organism>
<accession>A0A075GR53</accession>
<reference evidence="2" key="1">
    <citation type="journal article" date="2014" name="Genome Biol. Evol.">
        <title>Pangenome evidence for extensive interdomain horizontal transfer affecting lineage core and shell genes in uncultured planktonic thaumarchaeota and euryarchaeota.</title>
        <authorList>
            <person name="Deschamps P."/>
            <person name="Zivanovic Y."/>
            <person name="Moreira D."/>
            <person name="Rodriguez-Valera F."/>
            <person name="Lopez-Garcia P."/>
        </authorList>
    </citation>
    <scope>NUCLEOTIDE SEQUENCE</scope>
</reference>
<keyword evidence="1" id="KW-1133">Transmembrane helix</keyword>
<keyword evidence="1" id="KW-0812">Transmembrane</keyword>
<dbReference type="EMBL" id="KF900714">
    <property type="protein sequence ID" value="AIF04667.1"/>
    <property type="molecule type" value="Genomic_DNA"/>
</dbReference>
<keyword evidence="1" id="KW-0472">Membrane</keyword>
<proteinExistence type="predicted"/>
<dbReference type="AlphaFoldDB" id="A0A075GR53"/>
<evidence type="ECO:0000256" key="1">
    <source>
        <dbReference type="SAM" id="Phobius"/>
    </source>
</evidence>
<feature type="transmembrane region" description="Helical" evidence="1">
    <location>
        <begin position="102"/>
        <end position="121"/>
    </location>
</feature>
<evidence type="ECO:0000313" key="2">
    <source>
        <dbReference type="EMBL" id="AIF04667.1"/>
    </source>
</evidence>